<dbReference type="STRING" id="1038014.SAMN04487910_2076"/>
<evidence type="ECO:0008006" key="4">
    <source>
        <dbReference type="Google" id="ProtNLM"/>
    </source>
</evidence>
<dbReference type="OrthoDB" id="1446429at2"/>
<dbReference type="RefSeq" id="WP_091408026.1">
    <property type="nucleotide sequence ID" value="NZ_FOAB01000003.1"/>
</dbReference>
<feature type="transmembrane region" description="Helical" evidence="1">
    <location>
        <begin position="7"/>
        <end position="25"/>
    </location>
</feature>
<keyword evidence="1" id="KW-1133">Transmembrane helix</keyword>
<feature type="transmembrane region" description="Helical" evidence="1">
    <location>
        <begin position="96"/>
        <end position="114"/>
    </location>
</feature>
<dbReference type="EMBL" id="FOAB01000003">
    <property type="protein sequence ID" value="SEL22484.1"/>
    <property type="molecule type" value="Genomic_DNA"/>
</dbReference>
<reference evidence="2 3" key="1">
    <citation type="submission" date="2016-10" db="EMBL/GenBank/DDBJ databases">
        <authorList>
            <person name="de Groot N.N."/>
        </authorList>
    </citation>
    <scope>NUCLEOTIDE SEQUENCE [LARGE SCALE GENOMIC DNA]</scope>
    <source>
        <strain evidence="2 3">DSM 25232</strain>
    </source>
</reference>
<dbReference type="Pfam" id="PF10754">
    <property type="entry name" value="DUF2569"/>
    <property type="match status" value="1"/>
</dbReference>
<keyword evidence="3" id="KW-1185">Reference proteome</keyword>
<dbReference type="Proteomes" id="UP000198521">
    <property type="component" value="Unassembled WGS sequence"/>
</dbReference>
<name>A0A1H7NGB0_AQUAM</name>
<evidence type="ECO:0000313" key="3">
    <source>
        <dbReference type="Proteomes" id="UP000198521"/>
    </source>
</evidence>
<gene>
    <name evidence="2" type="ORF">SAMN04487910_2076</name>
</gene>
<accession>A0A1H7NGB0</accession>
<dbReference type="InterPro" id="IPR019690">
    <property type="entry name" value="DUF2569"/>
</dbReference>
<dbReference type="AlphaFoldDB" id="A0A1H7NGB0"/>
<sequence length="164" mass="17005">MKISKILSYVVLAVGAIGAVLLFLMNGNFTTLMDNYGITEAKDLVKDTSSSAFAEATSLVSPMYNLTLVIFVIIVIATLIAVFSALAKNPAGLKKAGIGIVAFLVVIAIGYVMAEGVETPMKDGEVLSASGSKLVGTGIYAFYFLAAIAVGMMALSGVKKLIGK</sequence>
<proteinExistence type="predicted"/>
<keyword evidence="1" id="KW-0472">Membrane</keyword>
<evidence type="ECO:0000313" key="2">
    <source>
        <dbReference type="EMBL" id="SEL22484.1"/>
    </source>
</evidence>
<feature type="transmembrane region" description="Helical" evidence="1">
    <location>
        <begin position="134"/>
        <end position="155"/>
    </location>
</feature>
<keyword evidence="1" id="KW-0812">Transmembrane</keyword>
<feature type="transmembrane region" description="Helical" evidence="1">
    <location>
        <begin position="63"/>
        <end position="84"/>
    </location>
</feature>
<organism evidence="2 3">
    <name type="scientific">Aquimarina amphilecti</name>
    <dbReference type="NCBI Taxonomy" id="1038014"/>
    <lineage>
        <taxon>Bacteria</taxon>
        <taxon>Pseudomonadati</taxon>
        <taxon>Bacteroidota</taxon>
        <taxon>Flavobacteriia</taxon>
        <taxon>Flavobacteriales</taxon>
        <taxon>Flavobacteriaceae</taxon>
        <taxon>Aquimarina</taxon>
    </lineage>
</organism>
<protein>
    <recommendedName>
        <fullName evidence="4">DUF1705 domain-containing protein</fullName>
    </recommendedName>
</protein>
<evidence type="ECO:0000256" key="1">
    <source>
        <dbReference type="SAM" id="Phobius"/>
    </source>
</evidence>